<gene>
    <name evidence="2" type="ORF">EDD34_0137</name>
</gene>
<dbReference type="AlphaFoldDB" id="A0A3N4YJK8"/>
<dbReference type="SUPFAM" id="SSF53474">
    <property type="entry name" value="alpha/beta-Hydrolases"/>
    <property type="match status" value="1"/>
</dbReference>
<feature type="compositionally biased region" description="Basic and acidic residues" evidence="1">
    <location>
        <begin position="217"/>
        <end position="228"/>
    </location>
</feature>
<organism evidence="2 3">
    <name type="scientific">Myceligenerans xiligouense</name>
    <dbReference type="NCBI Taxonomy" id="253184"/>
    <lineage>
        <taxon>Bacteria</taxon>
        <taxon>Bacillati</taxon>
        <taxon>Actinomycetota</taxon>
        <taxon>Actinomycetes</taxon>
        <taxon>Micrococcales</taxon>
        <taxon>Promicromonosporaceae</taxon>
        <taxon>Myceligenerans</taxon>
    </lineage>
</organism>
<dbReference type="InterPro" id="IPR029058">
    <property type="entry name" value="AB_hydrolase_fold"/>
</dbReference>
<feature type="region of interest" description="Disordered" evidence="1">
    <location>
        <begin position="185"/>
        <end position="233"/>
    </location>
</feature>
<dbReference type="Gene3D" id="3.40.50.1820">
    <property type="entry name" value="alpha/beta hydrolase"/>
    <property type="match status" value="1"/>
</dbReference>
<reference evidence="2 3" key="1">
    <citation type="submission" date="2018-11" db="EMBL/GenBank/DDBJ databases">
        <title>Sequencing the genomes of 1000 actinobacteria strains.</title>
        <authorList>
            <person name="Klenk H.-P."/>
        </authorList>
    </citation>
    <scope>NUCLEOTIDE SEQUENCE [LARGE SCALE GENOMIC DNA]</scope>
    <source>
        <strain evidence="2 3">DSM 15700</strain>
    </source>
</reference>
<dbReference type="RefSeq" id="WP_123812873.1">
    <property type="nucleotide sequence ID" value="NZ_RKQZ01000001.1"/>
</dbReference>
<evidence type="ECO:0000256" key="1">
    <source>
        <dbReference type="SAM" id="MobiDB-lite"/>
    </source>
</evidence>
<evidence type="ECO:0000313" key="3">
    <source>
        <dbReference type="Proteomes" id="UP000280501"/>
    </source>
</evidence>
<dbReference type="EMBL" id="RKQZ01000001">
    <property type="protein sequence ID" value="RPF19586.1"/>
    <property type="molecule type" value="Genomic_DNA"/>
</dbReference>
<proteinExistence type="predicted"/>
<feature type="region of interest" description="Disordered" evidence="1">
    <location>
        <begin position="549"/>
        <end position="569"/>
    </location>
</feature>
<keyword evidence="3" id="KW-1185">Reference proteome</keyword>
<evidence type="ECO:0000313" key="2">
    <source>
        <dbReference type="EMBL" id="RPF19586.1"/>
    </source>
</evidence>
<evidence type="ECO:0008006" key="4">
    <source>
        <dbReference type="Google" id="ProtNLM"/>
    </source>
</evidence>
<sequence length="569" mass="56543">MSSSRMPVVAGPDMPRDPADTLVVTGGTGVASIDAAQVRVAAARIAGAVGSLRRAAGLSGAAWAEVAGGATASGMAGLRAGVAAERRVACRTIEAVTSGLLEHADALDVLEWRLLRAAGLYEEAEGMIERLVGGLVTAEGFVIGTAVGVAPVVRLLGGAYRATGGAATGGAATGGAATGGAATGGAGTGGAGTGSAEQSGEQAGGAGRTSRGVPEGAHGERTDEHGEGAGRGWTAGGFGGGVVRGIAPWTDELAYGFGYGLARSAGARPGVPGAAGTLADAVRDAPGGDLGHGIRLERVKPEGFAGTPPAWRDRGAGTLDEALSRVDDLYPRRGAPEATIAVQRVAGPGDVTSWMVLVPGTQSVPPADHPWDGLTDLELVAGRPDQATQAVEAAMSDAGIRPDEPVILVGHSLGGIAVTALASRSTFAERYRIGGVVTAGAPVATFTTPPGVPVLHLETAEEVVSSVDGRSSAENPRAPDRVTVGRSLAESSAEVDRAAAGDLSGAHSIRTHARTLALARESGDVRVSAVVGRIEPLLPAERAETTFYRSERATAGVSPGASTGPEGSP</sequence>
<dbReference type="Proteomes" id="UP000280501">
    <property type="component" value="Unassembled WGS sequence"/>
</dbReference>
<dbReference type="OrthoDB" id="5095936at2"/>
<name>A0A3N4YJK8_9MICO</name>
<feature type="region of interest" description="Disordered" evidence="1">
    <location>
        <begin position="465"/>
        <end position="486"/>
    </location>
</feature>
<protein>
    <recommendedName>
        <fullName evidence="4">PGAP1-like protein</fullName>
    </recommendedName>
</protein>
<comment type="caution">
    <text evidence="2">The sequence shown here is derived from an EMBL/GenBank/DDBJ whole genome shotgun (WGS) entry which is preliminary data.</text>
</comment>
<accession>A0A3N4YJK8</accession>